<dbReference type="AlphaFoldDB" id="A0A6A4Z5I6"/>
<dbReference type="GO" id="GO:0016020">
    <property type="term" value="C:membrane"/>
    <property type="evidence" value="ECO:0007669"/>
    <property type="project" value="TreeGrafter"/>
</dbReference>
<proteinExistence type="predicted"/>
<comment type="subcellular location">
    <subcellularLocation>
        <location evidence="1">Endomembrane system</location>
        <topology evidence="1">Multi-pass membrane protein</topology>
    </subcellularLocation>
</comment>
<dbReference type="GO" id="GO:0042626">
    <property type="term" value="F:ATPase-coupled transmembrane transporter activity"/>
    <property type="evidence" value="ECO:0007669"/>
    <property type="project" value="TreeGrafter"/>
</dbReference>
<keyword evidence="3" id="KW-0547">Nucleotide-binding</keyword>
<sequence>MGCGARHRRVENAKLGLSAQCQPETHRRELGGGGGGRRIWQEYAVIWDLGRCSLRQRPSHRFGSVAYVSQQPFIQNATLRDNITFGLAFDHARYQTAIRVSSLLEDLKILPGGDLTEIGEKGST</sequence>
<evidence type="ECO:0000256" key="3">
    <source>
        <dbReference type="ARBA" id="ARBA00022741"/>
    </source>
</evidence>
<dbReference type="EMBL" id="VJMI01019154">
    <property type="protein sequence ID" value="KAF0708087.1"/>
    <property type="molecule type" value="Genomic_DNA"/>
</dbReference>
<evidence type="ECO:0008006" key="7">
    <source>
        <dbReference type="Google" id="ProtNLM"/>
    </source>
</evidence>
<reference evidence="5 6" key="1">
    <citation type="submission" date="2019-06" db="EMBL/GenBank/DDBJ databases">
        <title>Genomics analysis of Aphanomyces spp. identifies a new class of oomycete effector associated with host adaptation.</title>
        <authorList>
            <person name="Gaulin E."/>
        </authorList>
    </citation>
    <scope>NUCLEOTIDE SEQUENCE [LARGE SCALE GENOMIC DNA]</scope>
    <source>
        <strain evidence="5 6">E</strain>
    </source>
</reference>
<keyword evidence="4" id="KW-0067">ATP-binding</keyword>
<protein>
    <recommendedName>
        <fullName evidence="7">ABC transporter domain-containing protein</fullName>
    </recommendedName>
</protein>
<dbReference type="Gene3D" id="3.40.50.300">
    <property type="entry name" value="P-loop containing nucleotide triphosphate hydrolases"/>
    <property type="match status" value="1"/>
</dbReference>
<dbReference type="GO" id="GO:0005524">
    <property type="term" value="F:ATP binding"/>
    <property type="evidence" value="ECO:0007669"/>
    <property type="project" value="UniProtKB-KW"/>
</dbReference>
<dbReference type="Proteomes" id="UP000469452">
    <property type="component" value="Unassembled WGS sequence"/>
</dbReference>
<evidence type="ECO:0000256" key="1">
    <source>
        <dbReference type="ARBA" id="ARBA00004127"/>
    </source>
</evidence>
<dbReference type="PANTHER" id="PTHR24223:SF443">
    <property type="entry name" value="MULTIDRUG-RESISTANCE LIKE PROTEIN 1, ISOFORM I"/>
    <property type="match status" value="1"/>
</dbReference>
<dbReference type="GO" id="GO:0012505">
    <property type="term" value="C:endomembrane system"/>
    <property type="evidence" value="ECO:0007669"/>
    <property type="project" value="UniProtKB-SubCell"/>
</dbReference>
<gene>
    <name evidence="5" type="ORF">AaE_013356</name>
</gene>
<evidence type="ECO:0000313" key="5">
    <source>
        <dbReference type="EMBL" id="KAF0708087.1"/>
    </source>
</evidence>
<evidence type="ECO:0000256" key="2">
    <source>
        <dbReference type="ARBA" id="ARBA00022737"/>
    </source>
</evidence>
<dbReference type="InterPro" id="IPR027417">
    <property type="entry name" value="P-loop_NTPase"/>
</dbReference>
<accession>A0A6A4Z5I6</accession>
<evidence type="ECO:0000313" key="6">
    <source>
        <dbReference type="Proteomes" id="UP000469452"/>
    </source>
</evidence>
<organism evidence="5 6">
    <name type="scientific">Aphanomyces astaci</name>
    <name type="common">Crayfish plague agent</name>
    <dbReference type="NCBI Taxonomy" id="112090"/>
    <lineage>
        <taxon>Eukaryota</taxon>
        <taxon>Sar</taxon>
        <taxon>Stramenopiles</taxon>
        <taxon>Oomycota</taxon>
        <taxon>Saprolegniomycetes</taxon>
        <taxon>Saprolegniales</taxon>
        <taxon>Verrucalvaceae</taxon>
        <taxon>Aphanomyces</taxon>
    </lineage>
</organism>
<evidence type="ECO:0000256" key="4">
    <source>
        <dbReference type="ARBA" id="ARBA00022840"/>
    </source>
</evidence>
<name>A0A6A4Z5I6_APHAT</name>
<dbReference type="InterPro" id="IPR050173">
    <property type="entry name" value="ABC_transporter_C-like"/>
</dbReference>
<dbReference type="SUPFAM" id="SSF52540">
    <property type="entry name" value="P-loop containing nucleoside triphosphate hydrolases"/>
    <property type="match status" value="1"/>
</dbReference>
<keyword evidence="2" id="KW-0677">Repeat</keyword>
<comment type="caution">
    <text evidence="5">The sequence shown here is derived from an EMBL/GenBank/DDBJ whole genome shotgun (WGS) entry which is preliminary data.</text>
</comment>
<dbReference type="PANTHER" id="PTHR24223">
    <property type="entry name" value="ATP-BINDING CASSETTE SUB-FAMILY C"/>
    <property type="match status" value="1"/>
</dbReference>